<gene>
    <name evidence="3" type="ORF">VNO77_25141</name>
</gene>
<comment type="caution">
    <text evidence="3">The sequence shown here is derived from an EMBL/GenBank/DDBJ whole genome shotgun (WGS) entry which is preliminary data.</text>
</comment>
<sequence length="181" mass="20473">MEAYSRSYSSSNSSYLTQNPEKPKGMKLKHVYPFQSHNSLLHSVRKSPAKSFKKAPVAPMPPTPVKVYKVDAMNFRDLVQQLTSAPEHQPLPRQQLLDRNVARALDVVSSPPMQNQSNRDTAKSNKWWHLELQSEPFGMKSEGTNDWLEMNLSSPSSFSNWCSFPPMSPRTVTSLEPGKVL</sequence>
<dbReference type="Proteomes" id="UP001367508">
    <property type="component" value="Unassembled WGS sequence"/>
</dbReference>
<dbReference type="PANTHER" id="PTHR34794:SF1">
    <property type="entry name" value="OS10G0101800 PROTEIN"/>
    <property type="match status" value="1"/>
</dbReference>
<keyword evidence="4" id="KW-1185">Reference proteome</keyword>
<dbReference type="InterPro" id="IPR008889">
    <property type="entry name" value="VQ"/>
</dbReference>
<accession>A0AAN9QAM6</accession>
<dbReference type="Pfam" id="PF05678">
    <property type="entry name" value="VQ"/>
    <property type="match status" value="1"/>
</dbReference>
<dbReference type="InterPro" id="IPR039610">
    <property type="entry name" value="VQ29"/>
</dbReference>
<feature type="region of interest" description="Disordered" evidence="1">
    <location>
        <begin position="1"/>
        <end position="24"/>
    </location>
</feature>
<feature type="domain" description="VQ" evidence="2">
    <location>
        <begin position="66"/>
        <end position="83"/>
    </location>
</feature>
<proteinExistence type="predicted"/>
<dbReference type="PANTHER" id="PTHR34794">
    <property type="entry name" value="EXPRESSED PROTEIN"/>
    <property type="match status" value="1"/>
</dbReference>
<evidence type="ECO:0000313" key="3">
    <source>
        <dbReference type="EMBL" id="KAK7330935.1"/>
    </source>
</evidence>
<dbReference type="EMBL" id="JAYMYQ010000005">
    <property type="protein sequence ID" value="KAK7330935.1"/>
    <property type="molecule type" value="Genomic_DNA"/>
</dbReference>
<dbReference type="AlphaFoldDB" id="A0AAN9QAM6"/>
<name>A0AAN9QAM6_CANGL</name>
<evidence type="ECO:0000313" key="4">
    <source>
        <dbReference type="Proteomes" id="UP001367508"/>
    </source>
</evidence>
<organism evidence="3 4">
    <name type="scientific">Canavalia gladiata</name>
    <name type="common">Sword bean</name>
    <name type="synonym">Dolichos gladiatus</name>
    <dbReference type="NCBI Taxonomy" id="3824"/>
    <lineage>
        <taxon>Eukaryota</taxon>
        <taxon>Viridiplantae</taxon>
        <taxon>Streptophyta</taxon>
        <taxon>Embryophyta</taxon>
        <taxon>Tracheophyta</taxon>
        <taxon>Spermatophyta</taxon>
        <taxon>Magnoliopsida</taxon>
        <taxon>eudicotyledons</taxon>
        <taxon>Gunneridae</taxon>
        <taxon>Pentapetalae</taxon>
        <taxon>rosids</taxon>
        <taxon>fabids</taxon>
        <taxon>Fabales</taxon>
        <taxon>Fabaceae</taxon>
        <taxon>Papilionoideae</taxon>
        <taxon>50 kb inversion clade</taxon>
        <taxon>NPAAA clade</taxon>
        <taxon>indigoferoid/millettioid clade</taxon>
        <taxon>Phaseoleae</taxon>
        <taxon>Canavalia</taxon>
    </lineage>
</organism>
<protein>
    <recommendedName>
        <fullName evidence="2">VQ domain-containing protein</fullName>
    </recommendedName>
</protein>
<evidence type="ECO:0000256" key="1">
    <source>
        <dbReference type="SAM" id="MobiDB-lite"/>
    </source>
</evidence>
<reference evidence="3 4" key="1">
    <citation type="submission" date="2024-01" db="EMBL/GenBank/DDBJ databases">
        <title>The genomes of 5 underutilized Papilionoideae crops provide insights into root nodulation and disease resistanc.</title>
        <authorList>
            <person name="Jiang F."/>
        </authorList>
    </citation>
    <scope>NUCLEOTIDE SEQUENCE [LARGE SCALE GENOMIC DNA]</scope>
    <source>
        <strain evidence="3">LVBAO_FW01</strain>
        <tissue evidence="3">Leaves</tissue>
    </source>
</reference>
<evidence type="ECO:0000259" key="2">
    <source>
        <dbReference type="Pfam" id="PF05678"/>
    </source>
</evidence>
<feature type="compositionally biased region" description="Low complexity" evidence="1">
    <location>
        <begin position="1"/>
        <end position="15"/>
    </location>
</feature>